<dbReference type="AlphaFoldDB" id="X1S5D7"/>
<name>X1S5D7_9ZZZZ</name>
<comment type="caution">
    <text evidence="2">The sequence shown here is derived from an EMBL/GenBank/DDBJ whole genome shotgun (WGS) entry which is preliminary data.</text>
</comment>
<evidence type="ECO:0000313" key="2">
    <source>
        <dbReference type="EMBL" id="GAI70655.1"/>
    </source>
</evidence>
<dbReference type="GO" id="GO:0016757">
    <property type="term" value="F:glycosyltransferase activity"/>
    <property type="evidence" value="ECO:0007669"/>
    <property type="project" value="InterPro"/>
</dbReference>
<feature type="domain" description="Glycosyl transferase family 1" evidence="1">
    <location>
        <begin position="1"/>
        <end position="60"/>
    </location>
</feature>
<dbReference type="SUPFAM" id="SSF53756">
    <property type="entry name" value="UDP-Glycosyltransferase/glycogen phosphorylase"/>
    <property type="match status" value="1"/>
</dbReference>
<gene>
    <name evidence="2" type="ORF">S12H4_09324</name>
</gene>
<evidence type="ECO:0000259" key="1">
    <source>
        <dbReference type="Pfam" id="PF00534"/>
    </source>
</evidence>
<accession>X1S5D7</accession>
<dbReference type="InterPro" id="IPR001296">
    <property type="entry name" value="Glyco_trans_1"/>
</dbReference>
<protein>
    <recommendedName>
        <fullName evidence="1">Glycosyl transferase family 1 domain-containing protein</fullName>
    </recommendedName>
</protein>
<reference evidence="2" key="1">
    <citation type="journal article" date="2014" name="Front. Microbiol.">
        <title>High frequency of phylogenetically diverse reductive dehalogenase-homologous genes in deep subseafloor sedimentary metagenomes.</title>
        <authorList>
            <person name="Kawai M."/>
            <person name="Futagami T."/>
            <person name="Toyoda A."/>
            <person name="Takaki Y."/>
            <person name="Nishi S."/>
            <person name="Hori S."/>
            <person name="Arai W."/>
            <person name="Tsubouchi T."/>
            <person name="Morono Y."/>
            <person name="Uchiyama I."/>
            <person name="Ito T."/>
            <person name="Fujiyama A."/>
            <person name="Inagaki F."/>
            <person name="Takami H."/>
        </authorList>
    </citation>
    <scope>NUCLEOTIDE SEQUENCE</scope>
    <source>
        <strain evidence="2">Expedition CK06-06</strain>
    </source>
</reference>
<dbReference type="Gene3D" id="3.40.50.2000">
    <property type="entry name" value="Glycogen Phosphorylase B"/>
    <property type="match status" value="1"/>
</dbReference>
<dbReference type="Pfam" id="PF00534">
    <property type="entry name" value="Glycos_transf_1"/>
    <property type="match status" value="1"/>
</dbReference>
<organism evidence="2">
    <name type="scientific">marine sediment metagenome</name>
    <dbReference type="NCBI Taxonomy" id="412755"/>
    <lineage>
        <taxon>unclassified sequences</taxon>
        <taxon>metagenomes</taxon>
        <taxon>ecological metagenomes</taxon>
    </lineage>
</organism>
<dbReference type="PANTHER" id="PTHR12526">
    <property type="entry name" value="GLYCOSYLTRANSFERASE"/>
    <property type="match status" value="1"/>
</dbReference>
<dbReference type="PANTHER" id="PTHR12526:SF638">
    <property type="entry name" value="SPORE COAT PROTEIN SA"/>
    <property type="match status" value="1"/>
</dbReference>
<proteinExistence type="predicted"/>
<dbReference type="EMBL" id="BARW01003758">
    <property type="protein sequence ID" value="GAI70655.1"/>
    <property type="molecule type" value="Genomic_DNA"/>
</dbReference>
<sequence length="106" mass="11903">MACGKPIITTDWKGCRDTVDHGSNGFLVSVNDYGSLEHYILKLINTPLHHLEAMGRASRRKAETEFDENQVLREYTTEIHESILEDVLCLPKITSGQVKRGFGSVL</sequence>